<evidence type="ECO:0008006" key="2">
    <source>
        <dbReference type="Google" id="ProtNLM"/>
    </source>
</evidence>
<evidence type="ECO:0000313" key="1">
    <source>
        <dbReference type="EMBL" id="HDM36267.1"/>
    </source>
</evidence>
<proteinExistence type="predicted"/>
<sequence length="141" mass="15922">MRTRILILLSLTFLVVVAGCITEHEPELTLASFTTDKDLYHSKDTMIVRIGLNATGDMENVYINISGIVNKRGRIMIYNETTVNLTRGLNEIEFIERMPSCSRCSGLSEGTYYLNMTVVYRNRTIINETTPGALIAVELRQ</sequence>
<organism evidence="1">
    <name type="scientific">Candidatus Syntropharchaeum butanivorans</name>
    <dbReference type="NCBI Taxonomy" id="1839936"/>
    <lineage>
        <taxon>Archaea</taxon>
        <taxon>Methanobacteriati</taxon>
        <taxon>Methanobacteriota</taxon>
        <taxon>Stenosarchaea group</taxon>
        <taxon>Methanomicrobia</taxon>
        <taxon>Methanosarcinales</taxon>
        <taxon>ANME-2 cluster</taxon>
        <taxon>Candidatus Syntropharchaeum</taxon>
    </lineage>
</organism>
<dbReference type="AlphaFoldDB" id="A0A7C0X4B8"/>
<gene>
    <name evidence="1" type="ORF">ENG09_03305</name>
</gene>
<dbReference type="EMBL" id="DQZR01000138">
    <property type="protein sequence ID" value="HDM36267.1"/>
    <property type="molecule type" value="Genomic_DNA"/>
</dbReference>
<name>A0A7C0X4B8_9EURY</name>
<reference evidence="1" key="1">
    <citation type="journal article" date="2020" name="mSystems">
        <title>Genome- and Community-Level Interaction Insights into Carbon Utilization and Element Cycling Functions of Hydrothermarchaeota in Hydrothermal Sediment.</title>
        <authorList>
            <person name="Zhou Z."/>
            <person name="Liu Y."/>
            <person name="Xu W."/>
            <person name="Pan J."/>
            <person name="Luo Z.H."/>
            <person name="Li M."/>
        </authorList>
    </citation>
    <scope>NUCLEOTIDE SEQUENCE [LARGE SCALE GENOMIC DNA]</scope>
    <source>
        <strain evidence="1">HyVt-185</strain>
    </source>
</reference>
<dbReference type="PROSITE" id="PS51257">
    <property type="entry name" value="PROKAR_LIPOPROTEIN"/>
    <property type="match status" value="1"/>
</dbReference>
<comment type="caution">
    <text evidence="1">The sequence shown here is derived from an EMBL/GenBank/DDBJ whole genome shotgun (WGS) entry which is preliminary data.</text>
</comment>
<protein>
    <recommendedName>
        <fullName evidence="2">Lipoprotein</fullName>
    </recommendedName>
</protein>
<accession>A0A7C0X4B8</accession>
<dbReference type="Proteomes" id="UP000885863">
    <property type="component" value="Unassembled WGS sequence"/>
</dbReference>